<protein>
    <recommendedName>
        <fullName evidence="2">XS domain-containing protein</fullName>
    </recommendedName>
</protein>
<reference evidence="4" key="1">
    <citation type="journal article" date="2016" name="Nature">
        <title>The genome of the seagrass Zostera marina reveals angiosperm adaptation to the sea.</title>
        <authorList>
            <person name="Olsen J.L."/>
            <person name="Rouze P."/>
            <person name="Verhelst B."/>
            <person name="Lin Y.-C."/>
            <person name="Bayer T."/>
            <person name="Collen J."/>
            <person name="Dattolo E."/>
            <person name="De Paoli E."/>
            <person name="Dittami S."/>
            <person name="Maumus F."/>
            <person name="Michel G."/>
            <person name="Kersting A."/>
            <person name="Lauritano C."/>
            <person name="Lohaus R."/>
            <person name="Toepel M."/>
            <person name="Tonon T."/>
            <person name="Vanneste K."/>
            <person name="Amirebrahimi M."/>
            <person name="Brakel J."/>
            <person name="Bostroem C."/>
            <person name="Chovatia M."/>
            <person name="Grimwood J."/>
            <person name="Jenkins J.W."/>
            <person name="Jueterbock A."/>
            <person name="Mraz A."/>
            <person name="Stam W.T."/>
            <person name="Tice H."/>
            <person name="Bornberg-Bauer E."/>
            <person name="Green P.J."/>
            <person name="Pearson G.A."/>
            <person name="Procaccini G."/>
            <person name="Duarte C.M."/>
            <person name="Schmutz J."/>
            <person name="Reusch T.B.H."/>
            <person name="Van de Peer Y."/>
        </authorList>
    </citation>
    <scope>NUCLEOTIDE SEQUENCE [LARGE SCALE GENOMIC DNA]</scope>
    <source>
        <strain evidence="4">cv. Finnish</strain>
    </source>
</reference>
<dbReference type="Pfam" id="PF03468">
    <property type="entry name" value="XS"/>
    <property type="match status" value="1"/>
</dbReference>
<feature type="region of interest" description="Disordered" evidence="1">
    <location>
        <begin position="1"/>
        <end position="66"/>
    </location>
</feature>
<evidence type="ECO:0000313" key="3">
    <source>
        <dbReference type="EMBL" id="KMZ66776.1"/>
    </source>
</evidence>
<feature type="compositionally biased region" description="Basic and acidic residues" evidence="1">
    <location>
        <begin position="201"/>
        <end position="214"/>
    </location>
</feature>
<dbReference type="PANTHER" id="PTHR46619:SF3">
    <property type="entry name" value="RNA RECOGNITION MOTIF XS DOMAIN PROTEIN"/>
    <property type="match status" value="1"/>
</dbReference>
<evidence type="ECO:0000256" key="1">
    <source>
        <dbReference type="SAM" id="MobiDB-lite"/>
    </source>
</evidence>
<evidence type="ECO:0000259" key="2">
    <source>
        <dbReference type="Pfam" id="PF03468"/>
    </source>
</evidence>
<dbReference type="GO" id="GO:0031047">
    <property type="term" value="P:regulatory ncRNA-mediated gene silencing"/>
    <property type="evidence" value="ECO:0007669"/>
    <property type="project" value="InterPro"/>
</dbReference>
<proteinExistence type="predicted"/>
<name>A0A0K9PCT7_ZOSMR</name>
<dbReference type="InterPro" id="IPR038588">
    <property type="entry name" value="XS_domain_sf"/>
</dbReference>
<feature type="region of interest" description="Disordered" evidence="1">
    <location>
        <begin position="268"/>
        <end position="311"/>
    </location>
</feature>
<dbReference type="OrthoDB" id="1915348at2759"/>
<dbReference type="Proteomes" id="UP000036987">
    <property type="component" value="Unassembled WGS sequence"/>
</dbReference>
<dbReference type="OMA" id="DYQDFPP"/>
<comment type="caution">
    <text evidence="3">The sequence shown here is derived from an EMBL/GenBank/DDBJ whole genome shotgun (WGS) entry which is preliminary data.</text>
</comment>
<dbReference type="EMBL" id="LFYR01000957">
    <property type="protein sequence ID" value="KMZ66776.1"/>
    <property type="molecule type" value="Genomic_DNA"/>
</dbReference>
<dbReference type="InterPro" id="IPR005380">
    <property type="entry name" value="XS_domain"/>
</dbReference>
<dbReference type="Gene3D" id="3.30.70.2890">
    <property type="entry name" value="XS domain"/>
    <property type="match status" value="1"/>
</dbReference>
<feature type="compositionally biased region" description="Polar residues" evidence="1">
    <location>
        <begin position="13"/>
        <end position="31"/>
    </location>
</feature>
<dbReference type="PANTHER" id="PTHR46619">
    <property type="entry name" value="RNA RECOGNITION MOTIF XS DOMAIN PROTEIN-RELATED"/>
    <property type="match status" value="1"/>
</dbReference>
<evidence type="ECO:0000313" key="4">
    <source>
        <dbReference type="Proteomes" id="UP000036987"/>
    </source>
</evidence>
<feature type="region of interest" description="Disordered" evidence="1">
    <location>
        <begin position="191"/>
        <end position="239"/>
    </location>
</feature>
<sequence>MKKHKLTGENGGPESSSPKLYNYASPSSPSIRDNLPSDQHKQPQLRHNSINIRDKPANPVSDCPPSSINLTSPNPILVPPQPIIRPPHVIRQSTLVASSSASHGIPPPPPDYGFHMLERRTIVLADGSVRSYFSLPADLDPYGPAATPIPRPDLDPYAAAASGIPRPDLNRSVGGPLGYDDRRFPHGLPLRNSHIGGGVGRGDRLSPEFSHEQPRQPFAPGAGGHQQDYWASLGLDGPMPQPVKRKYPDKDDDYIHHRNQQHILHYGSNGDANSSIDRHFSKHSKLGGSPGHDVQPSHDVSDNALPPTSSVDPQALKRAFLRFSKLINECSKQKRLYLDDGRHARITCLACGRSSREYNDMHELIMHTYGSKNADLLVDHLGLHKALCVLMEWNYSQSPDDSKAYQSFSAETAAENKEDLILWPPSVIIHNTITGRKKDGRLEGIGNRDMENKLKEFGFKSGKSKAMYGKEGHMGMSIVKFANTETGLKEAEKLAEFFKRQGHGRNDWVDAHIGVDADQNPNFFKVDESTGEKKFIFFGYLAIASDLDKIDYDTRKKAVLKSKMNFDL</sequence>
<accession>A0A0K9PCT7</accession>
<feature type="domain" description="XS" evidence="2">
    <location>
        <begin position="418"/>
        <end position="548"/>
    </location>
</feature>
<gene>
    <name evidence="3" type="ORF">ZOSMA_289G00170</name>
</gene>
<dbReference type="AlphaFoldDB" id="A0A0K9PCT7"/>
<organism evidence="3 4">
    <name type="scientific">Zostera marina</name>
    <name type="common">Eelgrass</name>
    <dbReference type="NCBI Taxonomy" id="29655"/>
    <lineage>
        <taxon>Eukaryota</taxon>
        <taxon>Viridiplantae</taxon>
        <taxon>Streptophyta</taxon>
        <taxon>Embryophyta</taxon>
        <taxon>Tracheophyta</taxon>
        <taxon>Spermatophyta</taxon>
        <taxon>Magnoliopsida</taxon>
        <taxon>Liliopsida</taxon>
        <taxon>Zosteraceae</taxon>
        <taxon>Zostera</taxon>
    </lineage>
</organism>
<keyword evidence="4" id="KW-1185">Reference proteome</keyword>